<dbReference type="EC" id="4.4.1.2" evidence="5"/>
<dbReference type="InterPro" id="IPR006235">
    <property type="entry name" value="OAc-hSer/O-AcSer_sulfhydrylase"/>
</dbReference>
<evidence type="ECO:0000256" key="9">
    <source>
        <dbReference type="PIRSR" id="PIRSR001434-2"/>
    </source>
</evidence>
<dbReference type="GO" id="GO:0030170">
    <property type="term" value="F:pyridoxal phosphate binding"/>
    <property type="evidence" value="ECO:0007669"/>
    <property type="project" value="InterPro"/>
</dbReference>
<reference evidence="11 12" key="1">
    <citation type="submission" date="2016-10" db="EMBL/GenBank/DDBJ databases">
        <authorList>
            <person name="de Groot N.N."/>
        </authorList>
    </citation>
    <scope>NUCLEOTIDE SEQUENCE [LARGE SCALE GENOMIC DNA]</scope>
    <source>
        <strain evidence="11 12">DSM 3217</strain>
    </source>
</reference>
<dbReference type="Gene3D" id="3.40.640.10">
    <property type="entry name" value="Type I PLP-dependent aspartate aminotransferase-like (Major domain)"/>
    <property type="match status" value="1"/>
</dbReference>
<dbReference type="InterPro" id="IPR000277">
    <property type="entry name" value="Cys/Met-Metab_PyrdxlP-dep_enz"/>
</dbReference>
<evidence type="ECO:0000256" key="1">
    <source>
        <dbReference type="ARBA" id="ARBA00001933"/>
    </source>
</evidence>
<evidence type="ECO:0000256" key="8">
    <source>
        <dbReference type="ARBA" id="ARBA00052699"/>
    </source>
</evidence>
<evidence type="ECO:0000256" key="5">
    <source>
        <dbReference type="ARBA" id="ARBA00047175"/>
    </source>
</evidence>
<keyword evidence="11" id="KW-0456">Lyase</keyword>
<dbReference type="GO" id="GO:0019346">
    <property type="term" value="P:transsulfuration"/>
    <property type="evidence" value="ECO:0007669"/>
    <property type="project" value="InterPro"/>
</dbReference>
<evidence type="ECO:0000256" key="10">
    <source>
        <dbReference type="RuleBase" id="RU362118"/>
    </source>
</evidence>
<proteinExistence type="inferred from homology"/>
<dbReference type="RefSeq" id="WP_090174215.1">
    <property type="nucleotide sequence ID" value="NZ_FMXR01000014.1"/>
</dbReference>
<feature type="modified residue" description="N6-(pyridoxal phosphate)lysine" evidence="9">
    <location>
        <position position="209"/>
    </location>
</feature>
<evidence type="ECO:0000256" key="2">
    <source>
        <dbReference type="ARBA" id="ARBA00009077"/>
    </source>
</evidence>
<comment type="cofactor">
    <cofactor evidence="1 10">
        <name>pyridoxal 5'-phosphate</name>
        <dbReference type="ChEBI" id="CHEBI:597326"/>
    </cofactor>
</comment>
<sequence>MEAQRFDTAKIHAGYNPAEHNWAISVPIYQTVAFELDNINRGLELFSFNSSDSLYTRVTNPTTEILEKRIVKMHPGATGAVAVASGMAAVSYSLLNVTGGSGRILASPRLYGGSFDSFEQIFKEYGVQVDLVPDPDDIKAYEEAIKEDTKCIYIESVSNPNATVLDIEKIAQVAHQYGIPLIVDNTLATPYLINPFEFGADVVVYSATKGLTGHGNVMAGIVVENGKFNWNKDKYPQFFKTPYFLNDLDGTPRSFLDLFVDIPFTGRIRAVYLNYMGAALSPFNAYLALIGIETLSERLNKQLDNTKKIISFLESRDEVAWVKHPWAQGSPYKKLAEKYAPKGAAAILSFGLKGDLDTVHRLLDSVKIFSLQANIGDARSLIINPAQTTHGELTPEDLQAADIDTQTIRLSIGLEDVKDLIEDLKQAFEQL</sequence>
<keyword evidence="4 9" id="KW-0663">Pyridoxal phosphate</keyword>
<dbReference type="GO" id="GO:0003961">
    <property type="term" value="F:O-acetylhomoserine aminocarboxypropyltransferase activity"/>
    <property type="evidence" value="ECO:0007669"/>
    <property type="project" value="TreeGrafter"/>
</dbReference>
<dbReference type="Pfam" id="PF01053">
    <property type="entry name" value="Cys_Met_Meta_PP"/>
    <property type="match status" value="1"/>
</dbReference>
<dbReference type="Proteomes" id="UP000199228">
    <property type="component" value="Unassembled WGS sequence"/>
</dbReference>
<dbReference type="FunFam" id="3.40.640.10:FF:000046">
    <property type="entry name" value="Cystathionine gamma-lyase"/>
    <property type="match status" value="1"/>
</dbReference>
<dbReference type="AlphaFoldDB" id="A0A1G6C236"/>
<dbReference type="PANTHER" id="PTHR43797">
    <property type="entry name" value="HOMOCYSTEINE/CYSTEINE SYNTHASE"/>
    <property type="match status" value="1"/>
</dbReference>
<evidence type="ECO:0000256" key="7">
    <source>
        <dbReference type="ARBA" id="ARBA00048780"/>
    </source>
</evidence>
<dbReference type="InterPro" id="IPR015422">
    <property type="entry name" value="PyrdxlP-dep_Trfase_small"/>
</dbReference>
<accession>A0A1G6C236</accession>
<comment type="similarity">
    <text evidence="2 10">Belongs to the trans-sulfuration enzymes family.</text>
</comment>
<comment type="catalytic activity">
    <reaction evidence="7">
        <text>L-homocysteine + H2O = 2-oxobutanoate + hydrogen sulfide + NH4(+) + H(+)</text>
        <dbReference type="Rhea" id="RHEA:14501"/>
        <dbReference type="ChEBI" id="CHEBI:15377"/>
        <dbReference type="ChEBI" id="CHEBI:15378"/>
        <dbReference type="ChEBI" id="CHEBI:16763"/>
        <dbReference type="ChEBI" id="CHEBI:28938"/>
        <dbReference type="ChEBI" id="CHEBI:29919"/>
        <dbReference type="ChEBI" id="CHEBI:58199"/>
        <dbReference type="EC" id="4.4.1.2"/>
    </reaction>
    <physiologicalReaction direction="left-to-right" evidence="7">
        <dbReference type="Rhea" id="RHEA:14502"/>
    </physiologicalReaction>
</comment>
<protein>
    <recommendedName>
        <fullName evidence="5">homocysteine desulfhydrase</fullName>
        <ecNumber evidence="5">4.4.1.2</ecNumber>
    </recommendedName>
    <alternativeName>
        <fullName evidence="6">Homocysteine desulfhydrase</fullName>
    </alternativeName>
</protein>
<keyword evidence="12" id="KW-1185">Reference proteome</keyword>
<dbReference type="PIRSF" id="PIRSF001434">
    <property type="entry name" value="CGS"/>
    <property type="match status" value="1"/>
</dbReference>
<dbReference type="InterPro" id="IPR015424">
    <property type="entry name" value="PyrdxlP-dep_Trfase"/>
</dbReference>
<dbReference type="SUPFAM" id="SSF53383">
    <property type="entry name" value="PLP-dependent transferases"/>
    <property type="match status" value="1"/>
</dbReference>
<dbReference type="PANTHER" id="PTHR43797:SF2">
    <property type="entry name" value="HOMOCYSTEINE_CYSTEINE SYNTHASE"/>
    <property type="match status" value="1"/>
</dbReference>
<evidence type="ECO:0000313" key="11">
    <source>
        <dbReference type="EMBL" id="SDB26924.1"/>
    </source>
</evidence>
<evidence type="ECO:0000256" key="6">
    <source>
        <dbReference type="ARBA" id="ARBA00047199"/>
    </source>
</evidence>
<dbReference type="CDD" id="cd00614">
    <property type="entry name" value="CGS_like"/>
    <property type="match status" value="1"/>
</dbReference>
<dbReference type="GO" id="GO:0006535">
    <property type="term" value="P:cysteine biosynthetic process from serine"/>
    <property type="evidence" value="ECO:0007669"/>
    <property type="project" value="TreeGrafter"/>
</dbReference>
<evidence type="ECO:0000313" key="12">
    <source>
        <dbReference type="Proteomes" id="UP000199228"/>
    </source>
</evidence>
<keyword evidence="3" id="KW-0808">Transferase</keyword>
<evidence type="ECO:0000256" key="4">
    <source>
        <dbReference type="ARBA" id="ARBA00022898"/>
    </source>
</evidence>
<name>A0A1G6C236_EUBOX</name>
<dbReference type="OrthoDB" id="9780685at2"/>
<dbReference type="GO" id="GO:0004124">
    <property type="term" value="F:cysteine synthase activity"/>
    <property type="evidence" value="ECO:0007669"/>
    <property type="project" value="TreeGrafter"/>
</dbReference>
<comment type="catalytic activity">
    <reaction evidence="8">
        <text>L-methionine + H2O = methanethiol + 2-oxobutanoate + NH4(+)</text>
        <dbReference type="Rhea" id="RHEA:23800"/>
        <dbReference type="ChEBI" id="CHEBI:15377"/>
        <dbReference type="ChEBI" id="CHEBI:16007"/>
        <dbReference type="ChEBI" id="CHEBI:16763"/>
        <dbReference type="ChEBI" id="CHEBI:28938"/>
        <dbReference type="ChEBI" id="CHEBI:57844"/>
        <dbReference type="EC" id="4.4.1.11"/>
    </reaction>
    <physiologicalReaction direction="left-to-right" evidence="8">
        <dbReference type="Rhea" id="RHEA:23801"/>
    </physiologicalReaction>
</comment>
<organism evidence="11 12">
    <name type="scientific">Eubacterium oxidoreducens</name>
    <dbReference type="NCBI Taxonomy" id="1732"/>
    <lineage>
        <taxon>Bacteria</taxon>
        <taxon>Bacillati</taxon>
        <taxon>Bacillota</taxon>
        <taxon>Clostridia</taxon>
        <taxon>Eubacteriales</taxon>
        <taxon>Eubacteriaceae</taxon>
        <taxon>Eubacterium</taxon>
    </lineage>
</organism>
<dbReference type="GO" id="GO:0071269">
    <property type="term" value="P:L-homocysteine biosynthetic process"/>
    <property type="evidence" value="ECO:0007669"/>
    <property type="project" value="TreeGrafter"/>
</dbReference>
<dbReference type="Gene3D" id="3.90.1150.10">
    <property type="entry name" value="Aspartate Aminotransferase, domain 1"/>
    <property type="match status" value="1"/>
</dbReference>
<gene>
    <name evidence="11" type="ORF">SAMN02910417_02001</name>
</gene>
<evidence type="ECO:0000256" key="3">
    <source>
        <dbReference type="ARBA" id="ARBA00022679"/>
    </source>
</evidence>
<dbReference type="GO" id="GO:0018826">
    <property type="term" value="F:methionine gamma-lyase activity"/>
    <property type="evidence" value="ECO:0007669"/>
    <property type="project" value="UniProtKB-EC"/>
</dbReference>
<dbReference type="STRING" id="1732.SAMN02910417_02001"/>
<dbReference type="EMBL" id="FMXR01000014">
    <property type="protein sequence ID" value="SDB26924.1"/>
    <property type="molecule type" value="Genomic_DNA"/>
</dbReference>
<dbReference type="GO" id="GO:0047982">
    <property type="term" value="F:homocysteine desulfhydrase activity"/>
    <property type="evidence" value="ECO:0007669"/>
    <property type="project" value="UniProtKB-EC"/>
</dbReference>
<dbReference type="InterPro" id="IPR015421">
    <property type="entry name" value="PyrdxlP-dep_Trfase_major"/>
</dbReference>
<dbReference type="GO" id="GO:0005737">
    <property type="term" value="C:cytoplasm"/>
    <property type="evidence" value="ECO:0007669"/>
    <property type="project" value="TreeGrafter"/>
</dbReference>